<keyword evidence="1" id="KW-1133">Transmembrane helix</keyword>
<feature type="transmembrane region" description="Helical" evidence="1">
    <location>
        <begin position="99"/>
        <end position="118"/>
    </location>
</feature>
<evidence type="ECO:0000313" key="3">
    <source>
        <dbReference type="EMBL" id="APH05922.1"/>
    </source>
</evidence>
<feature type="domain" description="DUF3899" evidence="2">
    <location>
        <begin position="34"/>
        <end position="114"/>
    </location>
</feature>
<proteinExistence type="predicted"/>
<evidence type="ECO:0000313" key="4">
    <source>
        <dbReference type="Proteomes" id="UP000181936"/>
    </source>
</evidence>
<evidence type="ECO:0000256" key="1">
    <source>
        <dbReference type="SAM" id="Phobius"/>
    </source>
</evidence>
<dbReference type="OrthoDB" id="2989943at2"/>
<feature type="transmembrane region" description="Helical" evidence="1">
    <location>
        <begin position="6"/>
        <end position="23"/>
    </location>
</feature>
<feature type="transmembrane region" description="Helical" evidence="1">
    <location>
        <begin position="30"/>
        <end position="50"/>
    </location>
</feature>
<keyword evidence="4" id="KW-1185">Reference proteome</keyword>
<name>A0A1L3MUB2_9BACI</name>
<dbReference type="KEGG" id="bwh:A9C19_14910"/>
<dbReference type="Proteomes" id="UP000181936">
    <property type="component" value="Chromosome"/>
</dbReference>
<dbReference type="RefSeq" id="WP_072580719.1">
    <property type="nucleotide sequence ID" value="NZ_CP016020.1"/>
</dbReference>
<gene>
    <name evidence="3" type="ORF">A9C19_14910</name>
</gene>
<dbReference type="Pfam" id="PF13038">
    <property type="entry name" value="DUF3899"/>
    <property type="match status" value="1"/>
</dbReference>
<evidence type="ECO:0000259" key="2">
    <source>
        <dbReference type="Pfam" id="PF13038"/>
    </source>
</evidence>
<dbReference type="AlphaFoldDB" id="A0A1L3MUB2"/>
<dbReference type="InterPro" id="IPR025007">
    <property type="entry name" value="DUF3899"/>
</dbReference>
<reference evidence="3 4" key="1">
    <citation type="journal article" date="2016" name="Sci. Rep.">
        <title>Complete genome sequence and transcriptomic analysis of a novel marine strain Bacillus weihaiensis reveals the mechanism of brown algae degradation.</title>
        <authorList>
            <person name="Zhu Y."/>
            <person name="Chen P."/>
            <person name="Bao Y."/>
            <person name="Men Y."/>
            <person name="Zeng Y."/>
            <person name="Yang J."/>
            <person name="Sun J."/>
            <person name="Sun Y."/>
        </authorList>
    </citation>
    <scope>NUCLEOTIDE SEQUENCE [LARGE SCALE GENOMIC DNA]</scope>
    <source>
        <strain evidence="3 4">Alg07</strain>
    </source>
</reference>
<accession>A0A1L3MUB2</accession>
<keyword evidence="1" id="KW-0472">Membrane</keyword>
<organism evidence="3 4">
    <name type="scientific">Bacillus weihaiensis</name>
    <dbReference type="NCBI Taxonomy" id="1547283"/>
    <lineage>
        <taxon>Bacteria</taxon>
        <taxon>Bacillati</taxon>
        <taxon>Bacillota</taxon>
        <taxon>Bacilli</taxon>
        <taxon>Bacillales</taxon>
        <taxon>Bacillaceae</taxon>
        <taxon>Bacillus</taxon>
    </lineage>
</organism>
<sequence>MPVKKTFTLVIVSICATFLLSFLNYQELTLLHFINISFYFGLSFLLIAAFTMTVKGGFFDGITYGFRRMFTSKGKELTKQEVNEMIPVSELLSFDHAPFLFSGLIIIGFMLLGLFIHYL</sequence>
<protein>
    <recommendedName>
        <fullName evidence="2">DUF3899 domain-containing protein</fullName>
    </recommendedName>
</protein>
<keyword evidence="1" id="KW-0812">Transmembrane</keyword>
<dbReference type="EMBL" id="CP016020">
    <property type="protein sequence ID" value="APH05922.1"/>
    <property type="molecule type" value="Genomic_DNA"/>
</dbReference>